<evidence type="ECO:0000256" key="1">
    <source>
        <dbReference type="ARBA" id="ARBA00022741"/>
    </source>
</evidence>
<name>A0A1G7X454_9ACTN</name>
<dbReference type="InterPro" id="IPR003960">
    <property type="entry name" value="ATPase_AAA_CS"/>
</dbReference>
<dbReference type="AlphaFoldDB" id="A0A1G7X454"/>
<dbReference type="STRING" id="504805.SAMN05421505_10829"/>
<dbReference type="RefSeq" id="WP_093170141.1">
    <property type="nucleotide sequence ID" value="NZ_FNCN01000008.1"/>
</dbReference>
<protein>
    <submittedName>
        <fullName evidence="7">Transitional endoplasmic reticulum ATPase</fullName>
    </submittedName>
</protein>
<dbReference type="FunFam" id="3.40.50.300:FF:001025">
    <property type="entry name" value="ATPase family, AAA domain-containing 2B"/>
    <property type="match status" value="1"/>
</dbReference>
<dbReference type="OrthoDB" id="9809379at2"/>
<keyword evidence="2 4" id="KW-0067">ATP-binding</keyword>
<keyword evidence="3" id="KW-0175">Coiled coil</keyword>
<sequence>MIPLRVVYTAERNRRDLAASSRETMLAAALHVSGCVLLEPLRSGWRQLPMSAFRLTFIPVDQVGPGTPLYAADGSPASVGAGFGQVGDLTEPDPSQRPVGITDEAATRLAYEPEIAEVASLLRADLSVLVVSDKIVVPYLAEHIVRRAGREALIVDASGDDDDEEDGGPLSGLPAAGSTRQRQMARLRTLIRAAKPGHVIVIPHLDLLAGGADSGLSAEAREVTELLYASADRVVLAFADLSLRVPEVLAARLSRRLALEGSPRTVCFPGGGEAPLERALVTEQEAMRFAGLESADFYKHVAGLNPVRLRQAMRYAMQVHEGNPNPRVEDLRDTIRSFKTHLVTNFEIPKITFADIGGYDQVKAELQEALHVMEASQFLPEADRQLKGEIVPRGFIFHGPAGTGKTLLAKAIANEMNGTIQVVSGPEVTSKWVGEGEGKVRELFAEARRNAPSVIVFDEFDSIAARRSSWEDGGSRAANAMVAQILTEMDGFRPDVPMLVIGTTNRIDIIDPALLRPSRFRSFHIDLPDVEGRRAIVHVHARRYHIEVGELLEPIAKATEGWNGDQIASIFRGVYIAKWLRRESLDAPEELATRIGAIIGGIQKAAQDMRVSQEGQ</sequence>
<feature type="compositionally biased region" description="Acidic residues" evidence="5">
    <location>
        <begin position="158"/>
        <end position="167"/>
    </location>
</feature>
<dbReference type="EMBL" id="FNCN01000008">
    <property type="protein sequence ID" value="SDG78952.1"/>
    <property type="molecule type" value="Genomic_DNA"/>
</dbReference>
<proteinExistence type="inferred from homology"/>
<dbReference type="PANTHER" id="PTHR23077">
    <property type="entry name" value="AAA-FAMILY ATPASE"/>
    <property type="match status" value="1"/>
</dbReference>
<dbReference type="GO" id="GO:0016887">
    <property type="term" value="F:ATP hydrolysis activity"/>
    <property type="evidence" value="ECO:0007669"/>
    <property type="project" value="InterPro"/>
</dbReference>
<dbReference type="InterPro" id="IPR003959">
    <property type="entry name" value="ATPase_AAA_core"/>
</dbReference>
<dbReference type="SMART" id="SM00382">
    <property type="entry name" value="AAA"/>
    <property type="match status" value="1"/>
</dbReference>
<evidence type="ECO:0000256" key="5">
    <source>
        <dbReference type="SAM" id="MobiDB-lite"/>
    </source>
</evidence>
<feature type="region of interest" description="Disordered" evidence="5">
    <location>
        <begin position="158"/>
        <end position="181"/>
    </location>
</feature>
<dbReference type="Gene3D" id="3.40.50.300">
    <property type="entry name" value="P-loop containing nucleotide triphosphate hydrolases"/>
    <property type="match status" value="1"/>
</dbReference>
<dbReference type="Gene3D" id="1.10.8.60">
    <property type="match status" value="1"/>
</dbReference>
<feature type="domain" description="AAA+ ATPase" evidence="6">
    <location>
        <begin position="391"/>
        <end position="529"/>
    </location>
</feature>
<dbReference type="PANTHER" id="PTHR23077:SF171">
    <property type="entry name" value="NUCLEAR VALOSIN-CONTAINING PROTEIN-LIKE"/>
    <property type="match status" value="1"/>
</dbReference>
<gene>
    <name evidence="7" type="ORF">SAMN05421505_10829</name>
</gene>
<organism evidence="7 8">
    <name type="scientific">Sinosporangium album</name>
    <dbReference type="NCBI Taxonomy" id="504805"/>
    <lineage>
        <taxon>Bacteria</taxon>
        <taxon>Bacillati</taxon>
        <taxon>Actinomycetota</taxon>
        <taxon>Actinomycetes</taxon>
        <taxon>Streptosporangiales</taxon>
        <taxon>Streptosporangiaceae</taxon>
        <taxon>Sinosporangium</taxon>
    </lineage>
</organism>
<dbReference type="Pfam" id="PF00004">
    <property type="entry name" value="AAA"/>
    <property type="match status" value="1"/>
</dbReference>
<evidence type="ECO:0000256" key="4">
    <source>
        <dbReference type="RuleBase" id="RU003651"/>
    </source>
</evidence>
<reference evidence="7 8" key="1">
    <citation type="submission" date="2016-10" db="EMBL/GenBank/DDBJ databases">
        <authorList>
            <person name="de Groot N.N."/>
        </authorList>
    </citation>
    <scope>NUCLEOTIDE SEQUENCE [LARGE SCALE GENOMIC DNA]</scope>
    <source>
        <strain evidence="7 8">CPCC 201354</strain>
    </source>
</reference>
<dbReference type="InterPro" id="IPR027417">
    <property type="entry name" value="P-loop_NTPase"/>
</dbReference>
<accession>A0A1G7X454</accession>
<keyword evidence="1 4" id="KW-0547">Nucleotide-binding</keyword>
<dbReference type="GO" id="GO:0005524">
    <property type="term" value="F:ATP binding"/>
    <property type="evidence" value="ECO:0007669"/>
    <property type="project" value="UniProtKB-KW"/>
</dbReference>
<evidence type="ECO:0000259" key="6">
    <source>
        <dbReference type="SMART" id="SM00382"/>
    </source>
</evidence>
<evidence type="ECO:0000313" key="8">
    <source>
        <dbReference type="Proteomes" id="UP000198923"/>
    </source>
</evidence>
<evidence type="ECO:0000256" key="3">
    <source>
        <dbReference type="ARBA" id="ARBA00023054"/>
    </source>
</evidence>
<dbReference type="PROSITE" id="PS00674">
    <property type="entry name" value="AAA"/>
    <property type="match status" value="1"/>
</dbReference>
<comment type="similarity">
    <text evidence="4">Belongs to the AAA ATPase family.</text>
</comment>
<dbReference type="InterPro" id="IPR050168">
    <property type="entry name" value="AAA_ATPase_domain"/>
</dbReference>
<dbReference type="SUPFAM" id="SSF52540">
    <property type="entry name" value="P-loop containing nucleoside triphosphate hydrolases"/>
    <property type="match status" value="1"/>
</dbReference>
<keyword evidence="8" id="KW-1185">Reference proteome</keyword>
<evidence type="ECO:0000256" key="2">
    <source>
        <dbReference type="ARBA" id="ARBA00022840"/>
    </source>
</evidence>
<evidence type="ECO:0000313" key="7">
    <source>
        <dbReference type="EMBL" id="SDG78952.1"/>
    </source>
</evidence>
<dbReference type="Proteomes" id="UP000198923">
    <property type="component" value="Unassembled WGS sequence"/>
</dbReference>
<dbReference type="InterPro" id="IPR003593">
    <property type="entry name" value="AAA+_ATPase"/>
</dbReference>